<dbReference type="GO" id="GO:0006043">
    <property type="term" value="P:glucosamine catabolic process"/>
    <property type="evidence" value="ECO:0007669"/>
    <property type="project" value="TreeGrafter"/>
</dbReference>
<organism evidence="3 4">
    <name type="scientific">Alloyangia pacifica</name>
    <dbReference type="NCBI Taxonomy" id="311180"/>
    <lineage>
        <taxon>Bacteria</taxon>
        <taxon>Pseudomonadati</taxon>
        <taxon>Pseudomonadota</taxon>
        <taxon>Alphaproteobacteria</taxon>
        <taxon>Rhodobacterales</taxon>
        <taxon>Roseobacteraceae</taxon>
        <taxon>Alloyangia</taxon>
    </lineage>
</organism>
<dbReference type="InterPro" id="IPR018321">
    <property type="entry name" value="Glucosamine6P_isomerase_CS"/>
</dbReference>
<dbReference type="PANTHER" id="PTHR11280">
    <property type="entry name" value="GLUCOSAMINE-6-PHOSPHATE ISOMERASE"/>
    <property type="match status" value="1"/>
</dbReference>
<dbReference type="Pfam" id="PF01182">
    <property type="entry name" value="Glucosamine_iso"/>
    <property type="match status" value="1"/>
</dbReference>
<dbReference type="GO" id="GO:0005975">
    <property type="term" value="P:carbohydrate metabolic process"/>
    <property type="evidence" value="ECO:0007669"/>
    <property type="project" value="InterPro"/>
</dbReference>
<dbReference type="KEGG" id="ypac:CEW88_15850"/>
<dbReference type="InterPro" id="IPR037171">
    <property type="entry name" value="NagB/RpiA_transferase-like"/>
</dbReference>
<dbReference type="GO" id="GO:0016853">
    <property type="term" value="F:isomerase activity"/>
    <property type="evidence" value="ECO:0007669"/>
    <property type="project" value="UniProtKB-KW"/>
</dbReference>
<gene>
    <name evidence="3" type="ORF">CEW88_15850</name>
</gene>
<dbReference type="InterPro" id="IPR006148">
    <property type="entry name" value="Glc/Gal-6P_isomerase"/>
</dbReference>
<sequence length="249" mass="26548">MTQRALYRPALVVLESPEAVAAEVAQRILRFVETRAHPVLGLATGRTPLAVYARLAAAHRAGTSFAAVESFNLDEYFGLGPAHPGAFACYMRRHFFEQVDMLAGHGHVPSGLGDPALEARAYEATIAAAGGIGLQLLGIGRNGHIGFNEPGSEFDSRTRIVTLDESTRRANAKDFPEGTEVPREAITMGIGTILEARRIVLVATGEAKSEALHAAFHRPPSRGCPASALQLHPRVELVCDVGAAQGLRL</sequence>
<accession>A0A2U8HK71</accession>
<feature type="domain" description="Glucosamine/galactosamine-6-phosphate isomerase" evidence="2">
    <location>
        <begin position="18"/>
        <end position="230"/>
    </location>
</feature>
<dbReference type="Gene3D" id="3.40.50.1360">
    <property type="match status" value="1"/>
</dbReference>
<proteinExistence type="predicted"/>
<dbReference type="CDD" id="cd01399">
    <property type="entry name" value="GlcN6P_deaminase"/>
    <property type="match status" value="1"/>
</dbReference>
<dbReference type="GO" id="GO:0042802">
    <property type="term" value="F:identical protein binding"/>
    <property type="evidence" value="ECO:0007669"/>
    <property type="project" value="TreeGrafter"/>
</dbReference>
<dbReference type="GO" id="GO:0006046">
    <property type="term" value="P:N-acetylglucosamine catabolic process"/>
    <property type="evidence" value="ECO:0007669"/>
    <property type="project" value="TreeGrafter"/>
</dbReference>
<dbReference type="InterPro" id="IPR004547">
    <property type="entry name" value="Glucosamine6P_isomerase"/>
</dbReference>
<protein>
    <submittedName>
        <fullName evidence="3">Glucosamine-6-phosphate isomerase</fullName>
    </submittedName>
</protein>
<keyword evidence="3" id="KW-0413">Isomerase</keyword>
<dbReference type="PANTHER" id="PTHR11280:SF5">
    <property type="entry name" value="GLUCOSAMINE-6-PHOSPHATE ISOMERASE"/>
    <property type="match status" value="1"/>
</dbReference>
<dbReference type="EMBL" id="CP022190">
    <property type="protein sequence ID" value="AWI85215.1"/>
    <property type="molecule type" value="Genomic_DNA"/>
</dbReference>
<evidence type="ECO:0000259" key="2">
    <source>
        <dbReference type="Pfam" id="PF01182"/>
    </source>
</evidence>
<dbReference type="GO" id="GO:0004342">
    <property type="term" value="F:glucosamine-6-phosphate deaminase activity"/>
    <property type="evidence" value="ECO:0007669"/>
    <property type="project" value="InterPro"/>
</dbReference>
<keyword evidence="1" id="KW-0378">Hydrolase</keyword>
<dbReference type="RefSeq" id="WP_108968760.1">
    <property type="nucleotide sequence ID" value="NZ_CP022190.1"/>
</dbReference>
<evidence type="ECO:0000256" key="1">
    <source>
        <dbReference type="ARBA" id="ARBA00022801"/>
    </source>
</evidence>
<dbReference type="AlphaFoldDB" id="A0A2U8HK71"/>
<evidence type="ECO:0000313" key="4">
    <source>
        <dbReference type="Proteomes" id="UP000244915"/>
    </source>
</evidence>
<dbReference type="PROSITE" id="PS01161">
    <property type="entry name" value="GLC_GALNAC_ISOMERASE"/>
    <property type="match status" value="1"/>
</dbReference>
<name>A0A2U8HK71_9RHOB</name>
<dbReference type="GO" id="GO:0005737">
    <property type="term" value="C:cytoplasm"/>
    <property type="evidence" value="ECO:0007669"/>
    <property type="project" value="TreeGrafter"/>
</dbReference>
<dbReference type="SUPFAM" id="SSF100950">
    <property type="entry name" value="NagB/RpiA/CoA transferase-like"/>
    <property type="match status" value="1"/>
</dbReference>
<reference evidence="3 4" key="1">
    <citation type="submission" date="2017-06" db="EMBL/GenBank/DDBJ databases">
        <title>Yangia sp. YSBP01 complete genome sequence.</title>
        <authorList>
            <person name="Woo J.-H."/>
            <person name="Kim H.-S."/>
        </authorList>
    </citation>
    <scope>NUCLEOTIDE SEQUENCE [LARGE SCALE GENOMIC DNA]</scope>
    <source>
        <strain evidence="3 4">YSBP01</strain>
    </source>
</reference>
<dbReference type="Proteomes" id="UP000244915">
    <property type="component" value="Chromosome 2"/>
</dbReference>
<dbReference type="OrthoDB" id="9791139at2"/>
<dbReference type="GO" id="GO:0019262">
    <property type="term" value="P:N-acetylneuraminate catabolic process"/>
    <property type="evidence" value="ECO:0007669"/>
    <property type="project" value="TreeGrafter"/>
</dbReference>
<evidence type="ECO:0000313" key="3">
    <source>
        <dbReference type="EMBL" id="AWI85215.1"/>
    </source>
</evidence>